<dbReference type="Proteomes" id="UP001549112">
    <property type="component" value="Unassembled WGS sequence"/>
</dbReference>
<reference evidence="1 2" key="1">
    <citation type="submission" date="2024-06" db="EMBL/GenBank/DDBJ databases">
        <title>Genomic Encyclopedia of Type Strains, Phase IV (KMG-IV): sequencing the most valuable type-strain genomes for metagenomic binning, comparative biology and taxonomic classification.</title>
        <authorList>
            <person name="Goeker M."/>
        </authorList>
    </citation>
    <scope>NUCLEOTIDE SEQUENCE [LARGE SCALE GENOMIC DNA]</scope>
    <source>
        <strain evidence="1 2">DSM 23650</strain>
    </source>
</reference>
<dbReference type="EMBL" id="JBEPLT010000012">
    <property type="protein sequence ID" value="MET3560515.1"/>
    <property type="molecule type" value="Genomic_DNA"/>
</dbReference>
<keyword evidence="2" id="KW-1185">Reference proteome</keyword>
<name>A0ABV2FPL1_9HYPH</name>
<proteinExistence type="predicted"/>
<evidence type="ECO:0000313" key="2">
    <source>
        <dbReference type="Proteomes" id="UP001549112"/>
    </source>
</evidence>
<gene>
    <name evidence="1" type="ORF">ABID39_001216</name>
</gene>
<protein>
    <submittedName>
        <fullName evidence="1">Uncharacterized protein</fullName>
    </submittedName>
</protein>
<comment type="caution">
    <text evidence="1">The sequence shown here is derived from an EMBL/GenBank/DDBJ whole genome shotgun (WGS) entry which is preliminary data.</text>
</comment>
<sequence>MAAGGVMHLMDIVLLYLSILEKYNCFQLSSGFSEFSAEDPM</sequence>
<accession>A0ABV2FPL1</accession>
<evidence type="ECO:0000313" key="1">
    <source>
        <dbReference type="EMBL" id="MET3560515.1"/>
    </source>
</evidence>
<organism evidence="1 2">
    <name type="scientific">Bartonella japonica</name>
    <dbReference type="NCBI Taxonomy" id="357761"/>
    <lineage>
        <taxon>Bacteria</taxon>
        <taxon>Pseudomonadati</taxon>
        <taxon>Pseudomonadota</taxon>
        <taxon>Alphaproteobacteria</taxon>
        <taxon>Hyphomicrobiales</taxon>
        <taxon>Bartonellaceae</taxon>
        <taxon>Bartonella</taxon>
    </lineage>
</organism>